<dbReference type="HOGENOM" id="CLU_023205_2_1_1"/>
<keyword evidence="1" id="KW-0560">Oxidoreductase</keyword>
<evidence type="ECO:0000256" key="1">
    <source>
        <dbReference type="ARBA" id="ARBA00023002"/>
    </source>
</evidence>
<evidence type="ECO:0000313" key="3">
    <source>
        <dbReference type="EMBL" id="KIO25249.1"/>
    </source>
</evidence>
<dbReference type="GO" id="GO:0005737">
    <property type="term" value="C:cytoplasm"/>
    <property type="evidence" value="ECO:0007669"/>
    <property type="project" value="TreeGrafter"/>
</dbReference>
<dbReference type="Gene3D" id="3.20.20.100">
    <property type="entry name" value="NADP-dependent oxidoreductase domain"/>
    <property type="match status" value="1"/>
</dbReference>
<accession>A0A0C3QHJ9</accession>
<dbReference type="PANTHER" id="PTHR43625:SF78">
    <property type="entry name" value="PYRIDOXAL REDUCTASE-RELATED"/>
    <property type="match status" value="1"/>
</dbReference>
<evidence type="ECO:0000259" key="2">
    <source>
        <dbReference type="Pfam" id="PF00248"/>
    </source>
</evidence>
<evidence type="ECO:0000313" key="4">
    <source>
        <dbReference type="Proteomes" id="UP000054248"/>
    </source>
</evidence>
<organism evidence="3 4">
    <name type="scientific">Tulasnella calospora MUT 4182</name>
    <dbReference type="NCBI Taxonomy" id="1051891"/>
    <lineage>
        <taxon>Eukaryota</taxon>
        <taxon>Fungi</taxon>
        <taxon>Dikarya</taxon>
        <taxon>Basidiomycota</taxon>
        <taxon>Agaricomycotina</taxon>
        <taxon>Agaricomycetes</taxon>
        <taxon>Cantharellales</taxon>
        <taxon>Tulasnellaceae</taxon>
        <taxon>Tulasnella</taxon>
    </lineage>
</organism>
<keyword evidence="4" id="KW-1185">Reference proteome</keyword>
<proteinExistence type="predicted"/>
<protein>
    <recommendedName>
        <fullName evidence="2">NADP-dependent oxidoreductase domain-containing protein</fullName>
    </recommendedName>
</protein>
<dbReference type="Proteomes" id="UP000054248">
    <property type="component" value="Unassembled WGS sequence"/>
</dbReference>
<dbReference type="SUPFAM" id="SSF51430">
    <property type="entry name" value="NAD(P)-linked oxidoreductase"/>
    <property type="match status" value="1"/>
</dbReference>
<dbReference type="Pfam" id="PF00248">
    <property type="entry name" value="Aldo_ket_red"/>
    <property type="match status" value="1"/>
</dbReference>
<dbReference type="AlphaFoldDB" id="A0A0C3QHJ9"/>
<dbReference type="EMBL" id="KN823045">
    <property type="protein sequence ID" value="KIO25249.1"/>
    <property type="molecule type" value="Genomic_DNA"/>
</dbReference>
<feature type="domain" description="NADP-dependent oxidoreductase" evidence="2">
    <location>
        <begin position="26"/>
        <end position="327"/>
    </location>
</feature>
<dbReference type="PANTHER" id="PTHR43625">
    <property type="entry name" value="AFLATOXIN B1 ALDEHYDE REDUCTASE"/>
    <property type="match status" value="1"/>
</dbReference>
<reference evidence="3 4" key="1">
    <citation type="submission" date="2014-04" db="EMBL/GenBank/DDBJ databases">
        <authorList>
            <consortium name="DOE Joint Genome Institute"/>
            <person name="Kuo A."/>
            <person name="Girlanda M."/>
            <person name="Perotto S."/>
            <person name="Kohler A."/>
            <person name="Nagy L.G."/>
            <person name="Floudas D."/>
            <person name="Copeland A."/>
            <person name="Barry K.W."/>
            <person name="Cichocki N."/>
            <person name="Veneault-Fourrey C."/>
            <person name="LaButti K."/>
            <person name="Lindquist E.A."/>
            <person name="Lipzen A."/>
            <person name="Lundell T."/>
            <person name="Morin E."/>
            <person name="Murat C."/>
            <person name="Sun H."/>
            <person name="Tunlid A."/>
            <person name="Henrissat B."/>
            <person name="Grigoriev I.V."/>
            <person name="Hibbett D.S."/>
            <person name="Martin F."/>
            <person name="Nordberg H.P."/>
            <person name="Cantor M.N."/>
            <person name="Hua S.X."/>
        </authorList>
    </citation>
    <scope>NUCLEOTIDE SEQUENCE [LARGE SCALE GENOMIC DNA]</scope>
    <source>
        <strain evidence="3 4">MUT 4182</strain>
    </source>
</reference>
<dbReference type="InterPro" id="IPR036812">
    <property type="entry name" value="NAD(P)_OxRdtase_dom_sf"/>
</dbReference>
<reference evidence="4" key="2">
    <citation type="submission" date="2015-01" db="EMBL/GenBank/DDBJ databases">
        <title>Evolutionary Origins and Diversification of the Mycorrhizal Mutualists.</title>
        <authorList>
            <consortium name="DOE Joint Genome Institute"/>
            <consortium name="Mycorrhizal Genomics Consortium"/>
            <person name="Kohler A."/>
            <person name="Kuo A."/>
            <person name="Nagy L.G."/>
            <person name="Floudas D."/>
            <person name="Copeland A."/>
            <person name="Barry K.W."/>
            <person name="Cichocki N."/>
            <person name="Veneault-Fourrey C."/>
            <person name="LaButti K."/>
            <person name="Lindquist E.A."/>
            <person name="Lipzen A."/>
            <person name="Lundell T."/>
            <person name="Morin E."/>
            <person name="Murat C."/>
            <person name="Riley R."/>
            <person name="Ohm R."/>
            <person name="Sun H."/>
            <person name="Tunlid A."/>
            <person name="Henrissat B."/>
            <person name="Grigoriev I.V."/>
            <person name="Hibbett D.S."/>
            <person name="Martin F."/>
        </authorList>
    </citation>
    <scope>NUCLEOTIDE SEQUENCE [LARGE SCALE GENOMIC DNA]</scope>
    <source>
        <strain evidence="4">MUT 4182</strain>
    </source>
</reference>
<sequence length="349" mass="37864">MASSITTRDSSGVYLGGTASKIKIHRMGLGVLMLTWKVPAVPDEQAFAAIKSAIELVPEGEKLFLNSAEFYGPPGHFTASLELLARFFTKYPELAEKVFLSVKGGTGPNSIMVVDGSPQNLRRSVDAINKALDGKKRMDLFECARVDSKIPVEQVMQSLKDLIAEGQFDHIGVSEISAETLKRAASAAEIAAIEIEVSPWSYEDETQKVIATAADLNIPIVAYSPLGRGFLTGQISVETLAADDIRRRLSRFKDDAMAHNQKIVEAISTEAQNKGITPAQFSLAWVSNLGPHIVPIPGSSKVHRIQENFAAGSIKLTAEEVNSIKDVVKSIGVQGGRYFDQSEIEHLWG</sequence>
<dbReference type="OrthoDB" id="37537at2759"/>
<dbReference type="GO" id="GO:0016491">
    <property type="term" value="F:oxidoreductase activity"/>
    <property type="evidence" value="ECO:0007669"/>
    <property type="project" value="UniProtKB-KW"/>
</dbReference>
<dbReference type="STRING" id="1051891.A0A0C3QHJ9"/>
<name>A0A0C3QHJ9_9AGAM</name>
<gene>
    <name evidence="3" type="ORF">M407DRAFT_210755</name>
</gene>
<dbReference type="CDD" id="cd19077">
    <property type="entry name" value="AKR_AKR8A1-2"/>
    <property type="match status" value="1"/>
</dbReference>
<dbReference type="InterPro" id="IPR050791">
    <property type="entry name" value="Aldo-Keto_reductase"/>
</dbReference>
<dbReference type="InterPro" id="IPR023210">
    <property type="entry name" value="NADP_OxRdtase_dom"/>
</dbReference>